<dbReference type="GeneID" id="68097282"/>
<dbReference type="EMBL" id="PYSW02000022">
    <property type="protein sequence ID" value="KAG2382860.1"/>
    <property type="molecule type" value="Genomic_DNA"/>
</dbReference>
<dbReference type="RefSeq" id="XP_044548539.1">
    <property type="nucleotide sequence ID" value="XM_044694509.1"/>
</dbReference>
<dbReference type="Proteomes" id="UP000816034">
    <property type="component" value="Unassembled WGS sequence"/>
</dbReference>
<dbReference type="AlphaFoldDB" id="A0AA88GRQ0"/>
<protein>
    <submittedName>
        <fullName evidence="2">Uncharacterized protein</fullName>
    </submittedName>
</protein>
<accession>A0AA88GRQ0</accession>
<sequence>MSATTLQVSSMQEMKIDNHHSLRNESTKTSLKGVESVRRCMEEMNDQLVRLVQHHQFDFEKVSISFQKFVQFLKTLYVRELEHVDSSIFNADICRARYALLDWNQWSFVTPPASVSFEKPSLKAPAQSPNHKFKENKKKQVEKVRIKYAQMHKEVNNTLPSIDDQDSDEENIFFSNLPPATEFEKQLFSKDVDFWGVEGNNNSASSTITLPKQIGDDNKEDLDVDELEDQWFEVGKHIASRSSPKKVPKGSPTSMELGIYKKLYEHELQVKETILEHSTQLEKSHSPEKHKSTVEDKRLRSRLSRMKVVEHDSD</sequence>
<gene>
    <name evidence="2" type="ORF">C9374_004827</name>
</gene>
<name>A0AA88GRQ0_NAELO</name>
<reference evidence="2 3" key="1">
    <citation type="journal article" date="2018" name="BMC Genomics">
        <title>The genome of Naegleria lovaniensis, the basis for a comparative approach to unravel pathogenicity factors of the human pathogenic amoeba N. fowleri.</title>
        <authorList>
            <person name="Liechti N."/>
            <person name="Schurch N."/>
            <person name="Bruggmann R."/>
            <person name="Wittwer M."/>
        </authorList>
    </citation>
    <scope>NUCLEOTIDE SEQUENCE [LARGE SCALE GENOMIC DNA]</scope>
    <source>
        <strain evidence="2 3">ATCC 30569</strain>
    </source>
</reference>
<evidence type="ECO:0000313" key="2">
    <source>
        <dbReference type="EMBL" id="KAG2382860.1"/>
    </source>
</evidence>
<evidence type="ECO:0000256" key="1">
    <source>
        <dbReference type="SAM" id="MobiDB-lite"/>
    </source>
</evidence>
<organism evidence="2 3">
    <name type="scientific">Naegleria lovaniensis</name>
    <name type="common">Amoeba</name>
    <dbReference type="NCBI Taxonomy" id="51637"/>
    <lineage>
        <taxon>Eukaryota</taxon>
        <taxon>Discoba</taxon>
        <taxon>Heterolobosea</taxon>
        <taxon>Tetramitia</taxon>
        <taxon>Eutetramitia</taxon>
        <taxon>Vahlkampfiidae</taxon>
        <taxon>Naegleria</taxon>
    </lineage>
</organism>
<feature type="region of interest" description="Disordered" evidence="1">
    <location>
        <begin position="276"/>
        <end position="314"/>
    </location>
</feature>
<comment type="caution">
    <text evidence="2">The sequence shown here is derived from an EMBL/GenBank/DDBJ whole genome shotgun (WGS) entry which is preliminary data.</text>
</comment>
<keyword evidence="3" id="KW-1185">Reference proteome</keyword>
<proteinExistence type="predicted"/>
<feature type="compositionally biased region" description="Basic and acidic residues" evidence="1">
    <location>
        <begin position="276"/>
        <end position="298"/>
    </location>
</feature>
<evidence type="ECO:0000313" key="3">
    <source>
        <dbReference type="Proteomes" id="UP000816034"/>
    </source>
</evidence>